<dbReference type="HOGENOM" id="CLU_022731_1_0_1"/>
<dbReference type="AlphaFoldDB" id="R7UCR7"/>
<dbReference type="EMBL" id="AMQN01009439">
    <property type="status" value="NOT_ANNOTATED_CDS"/>
    <property type="molecule type" value="Genomic_DNA"/>
</dbReference>
<dbReference type="GO" id="GO:0003723">
    <property type="term" value="F:RNA binding"/>
    <property type="evidence" value="ECO:0007669"/>
    <property type="project" value="TreeGrafter"/>
</dbReference>
<dbReference type="InterPro" id="IPR001680">
    <property type="entry name" value="WD40_rpt"/>
</dbReference>
<accession>R7UCR7</accession>
<dbReference type="SMART" id="SM00320">
    <property type="entry name" value="WD40"/>
    <property type="match status" value="7"/>
</dbReference>
<dbReference type="Proteomes" id="UP000014760">
    <property type="component" value="Unassembled WGS sequence"/>
</dbReference>
<reference evidence="7" key="1">
    <citation type="submission" date="2012-12" db="EMBL/GenBank/DDBJ databases">
        <authorList>
            <person name="Hellsten U."/>
            <person name="Grimwood J."/>
            <person name="Chapman J.A."/>
            <person name="Shapiro H."/>
            <person name="Aerts A."/>
            <person name="Otillar R.P."/>
            <person name="Terry A.Y."/>
            <person name="Boore J.L."/>
            <person name="Simakov O."/>
            <person name="Marletaz F."/>
            <person name="Cho S.-J."/>
            <person name="Edsinger-Gonzales E."/>
            <person name="Havlak P."/>
            <person name="Kuo D.-H."/>
            <person name="Larsson T."/>
            <person name="Lv J."/>
            <person name="Arendt D."/>
            <person name="Savage R."/>
            <person name="Osoegawa K."/>
            <person name="de Jong P."/>
            <person name="Lindberg D.R."/>
            <person name="Seaver E.C."/>
            <person name="Weisblat D.A."/>
            <person name="Putnam N.H."/>
            <person name="Grigoriev I.V."/>
            <person name="Rokhsar D.S."/>
        </authorList>
    </citation>
    <scope>NUCLEOTIDE SEQUENCE</scope>
    <source>
        <strain evidence="7">I ESC-2004</strain>
    </source>
</reference>
<dbReference type="InterPro" id="IPR015943">
    <property type="entry name" value="WD40/YVTN_repeat-like_dom_sf"/>
</dbReference>
<sequence>MDVDPTQAEILLCHARQDFQHTPENFLKGCKWSPDGSCLLTCSDDNCLRLFNTPYELYENRLTGIPDMTAVLKVKEGETVYDYAWYPLMSSADPDSCFFVSACRDHPVHMWDAHTGLLRASYRPYDHLDELASPYSLAFSPNGKRLLCGFYKIIRVFDVSRPGRECQNRKTYDKQGQGGMISCISVNPSDQSLYAAGSYNRSIAVYSEPRGEMICLLQGQTGGVTHLAFSADGTKLYSGGRKDPEILCWDMRNPGEVLFSMQRSVKTNQRMYFDQDFSGRYVVSGNHDGTVAMWDTAQDGLENDALLSATKTFQAHADCVNGVNLNPVMPVLATASGQRHTKFPSIGDSSSESEQEDCSENNVKLWWIGAQKETSALQADEDPVS</sequence>
<dbReference type="InterPro" id="IPR051150">
    <property type="entry name" value="SWT21/TCAB1_mRNA_Telomere"/>
</dbReference>
<feature type="repeat" description="WD" evidence="3">
    <location>
        <begin position="278"/>
        <end position="295"/>
    </location>
</feature>
<dbReference type="EnsemblMetazoa" id="CapteT167179">
    <property type="protein sequence ID" value="CapteP167179"/>
    <property type="gene ID" value="CapteG167179"/>
</dbReference>
<dbReference type="GO" id="GO:0030576">
    <property type="term" value="P:Cajal body organization"/>
    <property type="evidence" value="ECO:0007669"/>
    <property type="project" value="TreeGrafter"/>
</dbReference>
<dbReference type="OrthoDB" id="239865at2759"/>
<comment type="similarity">
    <text evidence="1">Belongs to the TCAB1 family.</text>
</comment>
<dbReference type="FunCoup" id="R7UCR7">
    <property type="interactions" value="1629"/>
</dbReference>
<dbReference type="EMBL" id="KB305422">
    <property type="protein sequence ID" value="ELU01042.1"/>
    <property type="molecule type" value="Genomic_DNA"/>
</dbReference>
<dbReference type="STRING" id="283909.R7UCR7"/>
<dbReference type="InterPro" id="IPR036322">
    <property type="entry name" value="WD40_repeat_dom_sf"/>
</dbReference>
<dbReference type="PANTHER" id="PTHR13211">
    <property type="entry name" value="TELOMERASE CAJAL BODY PROTEIN 1"/>
    <property type="match status" value="1"/>
</dbReference>
<evidence type="ECO:0000256" key="1">
    <source>
        <dbReference type="ARBA" id="ARBA00038279"/>
    </source>
</evidence>
<keyword evidence="3" id="KW-0853">WD repeat</keyword>
<dbReference type="SUPFAM" id="SSF50978">
    <property type="entry name" value="WD40 repeat-like"/>
    <property type="match status" value="1"/>
</dbReference>
<evidence type="ECO:0000313" key="7">
    <source>
        <dbReference type="Proteomes" id="UP000014760"/>
    </source>
</evidence>
<dbReference type="PANTHER" id="PTHR13211:SF0">
    <property type="entry name" value="TELOMERASE CAJAL BODY PROTEIN 1"/>
    <property type="match status" value="1"/>
</dbReference>
<dbReference type="PROSITE" id="PS50082">
    <property type="entry name" value="WD_REPEATS_2"/>
    <property type="match status" value="1"/>
</dbReference>
<proteinExistence type="inferred from homology"/>
<feature type="region of interest" description="Disordered" evidence="4">
    <location>
        <begin position="337"/>
        <end position="358"/>
    </location>
</feature>
<evidence type="ECO:0000313" key="6">
    <source>
        <dbReference type="EnsemblMetazoa" id="CapteP167179"/>
    </source>
</evidence>
<dbReference type="Pfam" id="PF00400">
    <property type="entry name" value="WD40"/>
    <property type="match status" value="4"/>
</dbReference>
<evidence type="ECO:0000256" key="3">
    <source>
        <dbReference type="PROSITE-ProRule" id="PRU00221"/>
    </source>
</evidence>
<evidence type="ECO:0000256" key="2">
    <source>
        <dbReference type="ARBA" id="ARBA00041558"/>
    </source>
</evidence>
<gene>
    <name evidence="5" type="ORF">CAPTEDRAFT_167179</name>
</gene>
<dbReference type="Gene3D" id="2.130.10.10">
    <property type="entry name" value="YVTN repeat-like/Quinoprotein amine dehydrogenase"/>
    <property type="match status" value="2"/>
</dbReference>
<evidence type="ECO:0000313" key="5">
    <source>
        <dbReference type="EMBL" id="ELU01042.1"/>
    </source>
</evidence>
<evidence type="ECO:0000256" key="4">
    <source>
        <dbReference type="SAM" id="MobiDB-lite"/>
    </source>
</evidence>
<keyword evidence="7" id="KW-1185">Reference proteome</keyword>
<name>R7UCR7_CAPTE</name>
<organism evidence="5">
    <name type="scientific">Capitella teleta</name>
    <name type="common">Polychaete worm</name>
    <dbReference type="NCBI Taxonomy" id="283909"/>
    <lineage>
        <taxon>Eukaryota</taxon>
        <taxon>Metazoa</taxon>
        <taxon>Spiralia</taxon>
        <taxon>Lophotrochozoa</taxon>
        <taxon>Annelida</taxon>
        <taxon>Polychaeta</taxon>
        <taxon>Sedentaria</taxon>
        <taxon>Scolecida</taxon>
        <taxon>Capitellidae</taxon>
        <taxon>Capitella</taxon>
    </lineage>
</organism>
<dbReference type="GO" id="GO:0015030">
    <property type="term" value="C:Cajal body"/>
    <property type="evidence" value="ECO:0007669"/>
    <property type="project" value="TreeGrafter"/>
</dbReference>
<dbReference type="OMA" id="ICILEGQ"/>
<reference evidence="5 7" key="2">
    <citation type="journal article" date="2013" name="Nature">
        <title>Insights into bilaterian evolution from three spiralian genomes.</title>
        <authorList>
            <person name="Simakov O."/>
            <person name="Marletaz F."/>
            <person name="Cho S.J."/>
            <person name="Edsinger-Gonzales E."/>
            <person name="Havlak P."/>
            <person name="Hellsten U."/>
            <person name="Kuo D.H."/>
            <person name="Larsson T."/>
            <person name="Lv J."/>
            <person name="Arendt D."/>
            <person name="Savage R."/>
            <person name="Osoegawa K."/>
            <person name="de Jong P."/>
            <person name="Grimwood J."/>
            <person name="Chapman J.A."/>
            <person name="Shapiro H."/>
            <person name="Aerts A."/>
            <person name="Otillar R.P."/>
            <person name="Terry A.Y."/>
            <person name="Boore J.L."/>
            <person name="Grigoriev I.V."/>
            <person name="Lindberg D.R."/>
            <person name="Seaver E.C."/>
            <person name="Weisblat D.A."/>
            <person name="Putnam N.H."/>
            <person name="Rokhsar D.S."/>
        </authorList>
    </citation>
    <scope>NUCLEOTIDE SEQUENCE</scope>
    <source>
        <strain evidence="5 7">I ESC-2004</strain>
    </source>
</reference>
<reference evidence="6" key="3">
    <citation type="submission" date="2015-06" db="UniProtKB">
        <authorList>
            <consortium name="EnsemblMetazoa"/>
        </authorList>
    </citation>
    <scope>IDENTIFICATION</scope>
</reference>
<protein>
    <recommendedName>
        <fullName evidence="2">WD repeat-containing protein 79</fullName>
    </recommendedName>
</protein>